<dbReference type="PANTHER" id="PTHR47950:SF48">
    <property type="entry name" value="CYTOCHROME P450 FAMILY PROTEIN, EXPRESSED"/>
    <property type="match status" value="1"/>
</dbReference>
<dbReference type="GO" id="GO:0004497">
    <property type="term" value="F:monooxygenase activity"/>
    <property type="evidence" value="ECO:0007669"/>
    <property type="project" value="InterPro"/>
</dbReference>
<keyword evidence="4" id="KW-1185">Reference proteome</keyword>
<comment type="caution">
    <text evidence="3">The sequence shown here is derived from an EMBL/GenBank/DDBJ whole genome shotgun (WGS) entry which is preliminary data.</text>
</comment>
<feature type="region of interest" description="Disordered" evidence="2">
    <location>
        <begin position="120"/>
        <end position="149"/>
    </location>
</feature>
<dbReference type="InterPro" id="IPR001128">
    <property type="entry name" value="Cyt_P450"/>
</dbReference>
<dbReference type="PANTHER" id="PTHR47950">
    <property type="entry name" value="CYTOCHROME P450, FAMILY 76, SUBFAMILY C, POLYPEPTIDE 5-RELATED"/>
    <property type="match status" value="1"/>
</dbReference>
<comment type="similarity">
    <text evidence="1">Belongs to the cytochrome P450 family.</text>
</comment>
<gene>
    <name evidence="3" type="primary">ga31548</name>
    <name evidence="3" type="ORF">PR202_ga31548</name>
</gene>
<dbReference type="Gene3D" id="1.10.630.10">
    <property type="entry name" value="Cytochrome P450"/>
    <property type="match status" value="1"/>
</dbReference>
<evidence type="ECO:0000313" key="4">
    <source>
        <dbReference type="Proteomes" id="UP001054889"/>
    </source>
</evidence>
<feature type="compositionally biased region" description="Low complexity" evidence="2">
    <location>
        <begin position="120"/>
        <end position="130"/>
    </location>
</feature>
<accession>A0AAV5DRQ3</accession>
<dbReference type="GO" id="GO:0005506">
    <property type="term" value="F:iron ion binding"/>
    <property type="evidence" value="ECO:0007669"/>
    <property type="project" value="InterPro"/>
</dbReference>
<evidence type="ECO:0000256" key="2">
    <source>
        <dbReference type="SAM" id="MobiDB-lite"/>
    </source>
</evidence>
<dbReference type="Pfam" id="PF00067">
    <property type="entry name" value="p450"/>
    <property type="match status" value="1"/>
</dbReference>
<dbReference type="AlphaFoldDB" id="A0AAV5DRQ3"/>
<sequence length="176" mass="18683">MFISGSDTNTLTVTMQWAMVELFLDPKKMQKVSTKLAANLGSKEFVKKTDLVQLPYLQAVSSERDTTIAPNDFANTPSSLPPTVTELTLLPSTVALFLMSHPLSPTSPLPPPHNAVPPMRSAGRAVPGASARRRARGGGGKAKSSLELGCWAGPPPTPPGPACNWARTRAAVRLGR</sequence>
<reference evidence="3" key="2">
    <citation type="submission" date="2021-12" db="EMBL/GenBank/DDBJ databases">
        <title>Resequencing data analysis of finger millet.</title>
        <authorList>
            <person name="Hatakeyama M."/>
            <person name="Aluri S."/>
            <person name="Balachadran M.T."/>
            <person name="Sivarajan S.R."/>
            <person name="Poveda L."/>
            <person name="Shimizu-Inatsugi R."/>
            <person name="Schlapbach R."/>
            <person name="Sreeman S.M."/>
            <person name="Shimizu K.K."/>
        </authorList>
    </citation>
    <scope>NUCLEOTIDE SEQUENCE</scope>
</reference>
<dbReference type="Proteomes" id="UP001054889">
    <property type="component" value="Unassembled WGS sequence"/>
</dbReference>
<organism evidence="3 4">
    <name type="scientific">Eleusine coracana subsp. coracana</name>
    <dbReference type="NCBI Taxonomy" id="191504"/>
    <lineage>
        <taxon>Eukaryota</taxon>
        <taxon>Viridiplantae</taxon>
        <taxon>Streptophyta</taxon>
        <taxon>Embryophyta</taxon>
        <taxon>Tracheophyta</taxon>
        <taxon>Spermatophyta</taxon>
        <taxon>Magnoliopsida</taxon>
        <taxon>Liliopsida</taxon>
        <taxon>Poales</taxon>
        <taxon>Poaceae</taxon>
        <taxon>PACMAD clade</taxon>
        <taxon>Chloridoideae</taxon>
        <taxon>Cynodonteae</taxon>
        <taxon>Eleusininae</taxon>
        <taxon>Eleusine</taxon>
    </lineage>
</organism>
<dbReference type="EMBL" id="BQKI01000041">
    <property type="protein sequence ID" value="GJN13203.1"/>
    <property type="molecule type" value="Genomic_DNA"/>
</dbReference>
<protein>
    <submittedName>
        <fullName evidence="3">Uncharacterized protein</fullName>
    </submittedName>
</protein>
<name>A0AAV5DRQ3_ELECO</name>
<evidence type="ECO:0000313" key="3">
    <source>
        <dbReference type="EMBL" id="GJN13203.1"/>
    </source>
</evidence>
<reference evidence="3" key="1">
    <citation type="journal article" date="2018" name="DNA Res.">
        <title>Multiple hybrid de novo genome assembly of finger millet, an orphan allotetraploid crop.</title>
        <authorList>
            <person name="Hatakeyama M."/>
            <person name="Aluri S."/>
            <person name="Balachadran M.T."/>
            <person name="Sivarajan S.R."/>
            <person name="Patrignani A."/>
            <person name="Gruter S."/>
            <person name="Poveda L."/>
            <person name="Shimizu-Inatsugi R."/>
            <person name="Baeten J."/>
            <person name="Francoijs K.J."/>
            <person name="Nataraja K.N."/>
            <person name="Reddy Y.A.N."/>
            <person name="Phadnis S."/>
            <person name="Ravikumar R.L."/>
            <person name="Schlapbach R."/>
            <person name="Sreeman S.M."/>
            <person name="Shimizu K.K."/>
        </authorList>
    </citation>
    <scope>NUCLEOTIDE SEQUENCE</scope>
</reference>
<proteinExistence type="inferred from homology"/>
<dbReference type="GO" id="GO:0020037">
    <property type="term" value="F:heme binding"/>
    <property type="evidence" value="ECO:0007669"/>
    <property type="project" value="InterPro"/>
</dbReference>
<evidence type="ECO:0000256" key="1">
    <source>
        <dbReference type="ARBA" id="ARBA00010617"/>
    </source>
</evidence>
<dbReference type="SUPFAM" id="SSF48264">
    <property type="entry name" value="Cytochrome P450"/>
    <property type="match status" value="1"/>
</dbReference>
<dbReference type="GO" id="GO:0016705">
    <property type="term" value="F:oxidoreductase activity, acting on paired donors, with incorporation or reduction of molecular oxygen"/>
    <property type="evidence" value="ECO:0007669"/>
    <property type="project" value="InterPro"/>
</dbReference>
<dbReference type="InterPro" id="IPR036396">
    <property type="entry name" value="Cyt_P450_sf"/>
</dbReference>